<dbReference type="PANTHER" id="PTHR15451:SF19">
    <property type="entry name" value="ERGOSTEROL BIOSYNTHETIC PROTEIN 28 HOMOLOG"/>
    <property type="match status" value="1"/>
</dbReference>
<evidence type="ECO:0000256" key="11">
    <source>
        <dbReference type="ARBA" id="ARBA00023166"/>
    </source>
</evidence>
<evidence type="ECO:0000313" key="14">
    <source>
        <dbReference type="Proteomes" id="UP000695000"/>
    </source>
</evidence>
<comment type="subcellular location">
    <subcellularLocation>
        <location evidence="1">Endoplasmic reticulum membrane</location>
        <topology evidence="1">Multi-pass membrane protein</topology>
    </subcellularLocation>
</comment>
<evidence type="ECO:0000256" key="8">
    <source>
        <dbReference type="ARBA" id="ARBA00023011"/>
    </source>
</evidence>
<evidence type="ECO:0000256" key="1">
    <source>
        <dbReference type="ARBA" id="ARBA00004477"/>
    </source>
</evidence>
<evidence type="ECO:0000256" key="5">
    <source>
        <dbReference type="ARBA" id="ARBA00022824"/>
    </source>
</evidence>
<organism evidence="14 15">
    <name type="scientific">Nicrophorus vespilloides</name>
    <name type="common">Boreal carrion beetle</name>
    <dbReference type="NCBI Taxonomy" id="110193"/>
    <lineage>
        <taxon>Eukaryota</taxon>
        <taxon>Metazoa</taxon>
        <taxon>Ecdysozoa</taxon>
        <taxon>Arthropoda</taxon>
        <taxon>Hexapoda</taxon>
        <taxon>Insecta</taxon>
        <taxon>Pterygota</taxon>
        <taxon>Neoptera</taxon>
        <taxon>Endopterygota</taxon>
        <taxon>Coleoptera</taxon>
        <taxon>Polyphaga</taxon>
        <taxon>Staphyliniformia</taxon>
        <taxon>Silphidae</taxon>
        <taxon>Nicrophorinae</taxon>
        <taxon>Nicrophorus</taxon>
    </lineage>
</organism>
<keyword evidence="6" id="KW-0752">Steroid biosynthesis</keyword>
<keyword evidence="12" id="KW-0753">Steroid metabolism</keyword>
<feature type="transmembrane region" description="Helical" evidence="13">
    <location>
        <begin position="79"/>
        <end position="96"/>
    </location>
</feature>
<keyword evidence="9" id="KW-0443">Lipid metabolism</keyword>
<keyword evidence="3" id="KW-0444">Lipid biosynthesis</keyword>
<evidence type="ECO:0000256" key="2">
    <source>
        <dbReference type="ARBA" id="ARBA00005377"/>
    </source>
</evidence>
<evidence type="ECO:0000256" key="3">
    <source>
        <dbReference type="ARBA" id="ARBA00022516"/>
    </source>
</evidence>
<dbReference type="Proteomes" id="UP000695000">
    <property type="component" value="Unplaced"/>
</dbReference>
<name>A0ABM1ME64_NICVS</name>
<gene>
    <name evidence="15" type="primary">LOC108559973</name>
</gene>
<feature type="transmembrane region" description="Helical" evidence="13">
    <location>
        <begin position="108"/>
        <end position="127"/>
    </location>
</feature>
<accession>A0ABM1ME64</accession>
<evidence type="ECO:0000256" key="7">
    <source>
        <dbReference type="ARBA" id="ARBA00022989"/>
    </source>
</evidence>
<dbReference type="PANTHER" id="PTHR15451">
    <property type="entry name" value="ERGOSTEROL BIOSYNTHETIC PROTEIN 28-RELATED"/>
    <property type="match status" value="1"/>
</dbReference>
<sequence>MTERKMMYAFRGWIAFVAFMDLGTAVRSYIEKRSFLTTSPSDIEYNDEDYTTSRILGIFSILKALALIHCTLYIHYKPIVSMGICSLLVTVFLYLTETLYFRAAVLSFYVVFPGILNAVTLGGLIYLPRRLKLWDPPLELDEENMHLLRQAGGMKRRRNTRKNL</sequence>
<keyword evidence="11" id="KW-1207">Sterol metabolism</keyword>
<evidence type="ECO:0000256" key="12">
    <source>
        <dbReference type="ARBA" id="ARBA00023221"/>
    </source>
</evidence>
<dbReference type="InterPro" id="IPR005352">
    <property type="entry name" value="Erg28"/>
</dbReference>
<dbReference type="RefSeq" id="XP_017772864.1">
    <property type="nucleotide sequence ID" value="XM_017917375.1"/>
</dbReference>
<keyword evidence="4 13" id="KW-0812">Transmembrane</keyword>
<protein>
    <submittedName>
        <fullName evidence="15">Uncharacterized protein LOC108559973</fullName>
    </submittedName>
</protein>
<keyword evidence="5" id="KW-0256">Endoplasmic reticulum</keyword>
<evidence type="ECO:0000256" key="10">
    <source>
        <dbReference type="ARBA" id="ARBA00023136"/>
    </source>
</evidence>
<feature type="transmembrane region" description="Helical" evidence="13">
    <location>
        <begin position="50"/>
        <end position="72"/>
    </location>
</feature>
<dbReference type="Pfam" id="PF03694">
    <property type="entry name" value="Erg28"/>
    <property type="match status" value="1"/>
</dbReference>
<evidence type="ECO:0000256" key="4">
    <source>
        <dbReference type="ARBA" id="ARBA00022692"/>
    </source>
</evidence>
<keyword evidence="7 13" id="KW-1133">Transmembrane helix</keyword>
<evidence type="ECO:0000256" key="6">
    <source>
        <dbReference type="ARBA" id="ARBA00022955"/>
    </source>
</evidence>
<keyword evidence="14" id="KW-1185">Reference proteome</keyword>
<keyword evidence="8" id="KW-0756">Sterol biosynthesis</keyword>
<evidence type="ECO:0000256" key="9">
    <source>
        <dbReference type="ARBA" id="ARBA00023098"/>
    </source>
</evidence>
<evidence type="ECO:0000313" key="15">
    <source>
        <dbReference type="RefSeq" id="XP_017772864.1"/>
    </source>
</evidence>
<reference evidence="15" key="1">
    <citation type="submission" date="2025-08" db="UniProtKB">
        <authorList>
            <consortium name="RefSeq"/>
        </authorList>
    </citation>
    <scope>IDENTIFICATION</scope>
    <source>
        <tissue evidence="15">Whole Larva</tissue>
    </source>
</reference>
<evidence type="ECO:0000256" key="13">
    <source>
        <dbReference type="SAM" id="Phobius"/>
    </source>
</evidence>
<comment type="similarity">
    <text evidence="2">Belongs to the ERG28 family.</text>
</comment>
<keyword evidence="10 13" id="KW-0472">Membrane</keyword>
<dbReference type="GeneID" id="108559973"/>
<feature type="transmembrane region" description="Helical" evidence="13">
    <location>
        <begin position="12"/>
        <end position="30"/>
    </location>
</feature>
<proteinExistence type="inferred from homology"/>